<dbReference type="EMBL" id="JAIWYP010000009">
    <property type="protein sequence ID" value="KAH3778161.1"/>
    <property type="molecule type" value="Genomic_DNA"/>
</dbReference>
<dbReference type="AlphaFoldDB" id="A0A9D4IJQ6"/>
<comment type="caution">
    <text evidence="3">The sequence shown here is derived from an EMBL/GenBank/DDBJ whole genome shotgun (WGS) entry which is preliminary data.</text>
</comment>
<reference evidence="3" key="1">
    <citation type="journal article" date="2019" name="bioRxiv">
        <title>The Genome of the Zebra Mussel, Dreissena polymorpha: A Resource for Invasive Species Research.</title>
        <authorList>
            <person name="McCartney M.A."/>
            <person name="Auch B."/>
            <person name="Kono T."/>
            <person name="Mallez S."/>
            <person name="Zhang Y."/>
            <person name="Obille A."/>
            <person name="Becker A."/>
            <person name="Abrahante J.E."/>
            <person name="Garbe J."/>
            <person name="Badalamenti J.P."/>
            <person name="Herman A."/>
            <person name="Mangelson H."/>
            <person name="Liachko I."/>
            <person name="Sullivan S."/>
            <person name="Sone E.D."/>
            <person name="Koren S."/>
            <person name="Silverstein K.A.T."/>
            <person name="Beckman K.B."/>
            <person name="Gohl D.M."/>
        </authorList>
    </citation>
    <scope>NUCLEOTIDE SEQUENCE</scope>
    <source>
        <strain evidence="3">Duluth1</strain>
        <tissue evidence="3">Whole animal</tissue>
    </source>
</reference>
<keyword evidence="4" id="KW-1185">Reference proteome</keyword>
<keyword evidence="2" id="KW-0732">Signal</keyword>
<name>A0A9D4IJQ6_DREPO</name>
<evidence type="ECO:0000313" key="4">
    <source>
        <dbReference type="Proteomes" id="UP000828390"/>
    </source>
</evidence>
<evidence type="ECO:0000256" key="2">
    <source>
        <dbReference type="SAM" id="SignalP"/>
    </source>
</evidence>
<proteinExistence type="predicted"/>
<evidence type="ECO:0000256" key="1">
    <source>
        <dbReference type="SAM" id="MobiDB-lite"/>
    </source>
</evidence>
<sequence>MFLMAILALSAALLASTSPTDLPGNRRDRMEMTSSLSGSSSRPHDQVTSRTRHVSNIQGYKNLLKGKPFHKKSNTYFM</sequence>
<feature type="region of interest" description="Disordered" evidence="1">
    <location>
        <begin position="17"/>
        <end position="55"/>
    </location>
</feature>
<protein>
    <submittedName>
        <fullName evidence="3">Uncharacterized protein</fullName>
    </submittedName>
</protein>
<gene>
    <name evidence="3" type="ORF">DPMN_179614</name>
</gene>
<evidence type="ECO:0000313" key="3">
    <source>
        <dbReference type="EMBL" id="KAH3778161.1"/>
    </source>
</evidence>
<feature type="signal peptide" evidence="2">
    <location>
        <begin position="1"/>
        <end position="19"/>
    </location>
</feature>
<dbReference type="Proteomes" id="UP000828390">
    <property type="component" value="Unassembled WGS sequence"/>
</dbReference>
<reference evidence="3" key="2">
    <citation type="submission" date="2020-11" db="EMBL/GenBank/DDBJ databases">
        <authorList>
            <person name="McCartney M.A."/>
            <person name="Auch B."/>
            <person name="Kono T."/>
            <person name="Mallez S."/>
            <person name="Becker A."/>
            <person name="Gohl D.M."/>
            <person name="Silverstein K.A.T."/>
            <person name="Koren S."/>
            <person name="Bechman K.B."/>
            <person name="Herman A."/>
            <person name="Abrahante J.E."/>
            <person name="Garbe J."/>
        </authorList>
    </citation>
    <scope>NUCLEOTIDE SEQUENCE</scope>
    <source>
        <strain evidence="3">Duluth1</strain>
        <tissue evidence="3">Whole animal</tissue>
    </source>
</reference>
<organism evidence="3 4">
    <name type="scientific">Dreissena polymorpha</name>
    <name type="common">Zebra mussel</name>
    <name type="synonym">Mytilus polymorpha</name>
    <dbReference type="NCBI Taxonomy" id="45954"/>
    <lineage>
        <taxon>Eukaryota</taxon>
        <taxon>Metazoa</taxon>
        <taxon>Spiralia</taxon>
        <taxon>Lophotrochozoa</taxon>
        <taxon>Mollusca</taxon>
        <taxon>Bivalvia</taxon>
        <taxon>Autobranchia</taxon>
        <taxon>Heteroconchia</taxon>
        <taxon>Euheterodonta</taxon>
        <taxon>Imparidentia</taxon>
        <taxon>Neoheterodontei</taxon>
        <taxon>Myida</taxon>
        <taxon>Dreissenoidea</taxon>
        <taxon>Dreissenidae</taxon>
        <taxon>Dreissena</taxon>
    </lineage>
</organism>
<accession>A0A9D4IJQ6</accession>
<feature type="chain" id="PRO_5039279489" evidence="2">
    <location>
        <begin position="20"/>
        <end position="78"/>
    </location>
</feature>